<evidence type="ECO:0000256" key="2">
    <source>
        <dbReference type="ARBA" id="ARBA00023034"/>
    </source>
</evidence>
<protein>
    <recommendedName>
        <fullName evidence="8">GPP34 family phosphoprotein</fullName>
    </recommendedName>
</protein>
<keyword evidence="3" id="KW-0446">Lipid-binding</keyword>
<gene>
    <name evidence="6" type="ORF">GCM10020366_33340</name>
</gene>
<evidence type="ECO:0000313" key="6">
    <source>
        <dbReference type="EMBL" id="GAA3359014.1"/>
    </source>
</evidence>
<evidence type="ECO:0000313" key="7">
    <source>
        <dbReference type="Proteomes" id="UP001500483"/>
    </source>
</evidence>
<dbReference type="EMBL" id="BAAAYK010000038">
    <property type="protein sequence ID" value="GAA3359014.1"/>
    <property type="molecule type" value="Genomic_DNA"/>
</dbReference>
<dbReference type="Pfam" id="PF05719">
    <property type="entry name" value="GPP34"/>
    <property type="match status" value="1"/>
</dbReference>
<evidence type="ECO:0000256" key="1">
    <source>
        <dbReference type="ARBA" id="ARBA00004255"/>
    </source>
</evidence>
<keyword evidence="7" id="KW-1185">Reference proteome</keyword>
<dbReference type="InterPro" id="IPR038261">
    <property type="entry name" value="GPP34-like_sf"/>
</dbReference>
<comment type="caution">
    <text evidence="6">The sequence shown here is derived from an EMBL/GenBank/DDBJ whole genome shotgun (WGS) entry which is preliminary data.</text>
</comment>
<dbReference type="InterPro" id="IPR008628">
    <property type="entry name" value="GPP34-like"/>
</dbReference>
<name>A0ABP6RS68_9PSEU</name>
<feature type="compositionally biased region" description="Basic and acidic residues" evidence="5">
    <location>
        <begin position="33"/>
        <end position="51"/>
    </location>
</feature>
<comment type="subcellular location">
    <subcellularLocation>
        <location evidence="1">Golgi apparatus membrane</location>
        <topology evidence="1">Peripheral membrane protein</topology>
        <orientation evidence="1">Cytoplasmic side</orientation>
    </subcellularLocation>
</comment>
<sequence>MPIHEGAVNGGRSRRLPRAVLTTSPDPPDEEGPDARAPDPRAERASRERATRTGRIPLRLADRYFLVAHTGTDRLAARVDPKLVALGCAGGLLAELLLEDEIGVLPTVRPAGKGMPPDFLSWSVLREIRSEPQHSVRTWIQYLSGTATEKVRARLTIIDVVREVPVTAGWRAGPAVAWRPVRLDQRDPAEAVVDTFAHEESAAIRSGMITVPDAQAEVALALLVTGTGVTGRLGLPRPVQRRAEQRAEQWLPRLPAGLRTVVAEVTAAREQWAMTPRR</sequence>
<reference evidence="7" key="1">
    <citation type="journal article" date="2019" name="Int. J. Syst. Evol. Microbiol.">
        <title>The Global Catalogue of Microorganisms (GCM) 10K type strain sequencing project: providing services to taxonomists for standard genome sequencing and annotation.</title>
        <authorList>
            <consortium name="The Broad Institute Genomics Platform"/>
            <consortium name="The Broad Institute Genome Sequencing Center for Infectious Disease"/>
            <person name="Wu L."/>
            <person name="Ma J."/>
        </authorList>
    </citation>
    <scope>NUCLEOTIDE SEQUENCE [LARGE SCALE GENOMIC DNA]</scope>
    <source>
        <strain evidence="7">JCM 9687</strain>
    </source>
</reference>
<accession>A0ABP6RS68</accession>
<dbReference type="Gene3D" id="1.10.3630.10">
    <property type="entry name" value="yeast vps74-n-term truncation variant domain like"/>
    <property type="match status" value="1"/>
</dbReference>
<evidence type="ECO:0008006" key="8">
    <source>
        <dbReference type="Google" id="ProtNLM"/>
    </source>
</evidence>
<feature type="region of interest" description="Disordered" evidence="5">
    <location>
        <begin position="1"/>
        <end position="53"/>
    </location>
</feature>
<proteinExistence type="predicted"/>
<organism evidence="6 7">
    <name type="scientific">Saccharopolyspora gregorii</name>
    <dbReference type="NCBI Taxonomy" id="33914"/>
    <lineage>
        <taxon>Bacteria</taxon>
        <taxon>Bacillati</taxon>
        <taxon>Actinomycetota</taxon>
        <taxon>Actinomycetes</taxon>
        <taxon>Pseudonocardiales</taxon>
        <taxon>Pseudonocardiaceae</taxon>
        <taxon>Saccharopolyspora</taxon>
    </lineage>
</organism>
<evidence type="ECO:0000256" key="3">
    <source>
        <dbReference type="ARBA" id="ARBA00023121"/>
    </source>
</evidence>
<dbReference type="RefSeq" id="WP_258341140.1">
    <property type="nucleotide sequence ID" value="NZ_BAAAYK010000038.1"/>
</dbReference>
<dbReference type="Proteomes" id="UP001500483">
    <property type="component" value="Unassembled WGS sequence"/>
</dbReference>
<evidence type="ECO:0000256" key="5">
    <source>
        <dbReference type="SAM" id="MobiDB-lite"/>
    </source>
</evidence>
<evidence type="ECO:0000256" key="4">
    <source>
        <dbReference type="ARBA" id="ARBA00023136"/>
    </source>
</evidence>
<keyword evidence="4" id="KW-0472">Membrane</keyword>
<keyword evidence="2" id="KW-0333">Golgi apparatus</keyword>